<comment type="subunit">
    <text evidence="13">Interacts with ITPR1 in the secretory granules.</text>
</comment>
<dbReference type="PANTHER" id="PTHR10583:SF4">
    <property type="entry name" value="SECRETOGRANIN-1"/>
    <property type="match status" value="1"/>
</dbReference>
<feature type="compositionally biased region" description="Basic residues" evidence="14">
    <location>
        <begin position="399"/>
        <end position="409"/>
    </location>
</feature>
<keyword evidence="4" id="KW-0597">Phosphoprotein</keyword>
<feature type="compositionally biased region" description="Basic and acidic residues" evidence="14">
    <location>
        <begin position="425"/>
        <end position="437"/>
    </location>
</feature>
<keyword evidence="6" id="KW-0165">Cleavage on pair of basic residues</keyword>
<dbReference type="PROSITE" id="PS00423">
    <property type="entry name" value="GRANINS_2"/>
    <property type="match status" value="1"/>
</dbReference>
<evidence type="ECO:0000256" key="2">
    <source>
        <dbReference type="ARBA" id="ARBA00005723"/>
    </source>
</evidence>
<dbReference type="PRINTS" id="PR00659">
    <property type="entry name" value="CHROMOGRANIN"/>
</dbReference>
<feature type="compositionally biased region" description="Basic and acidic residues" evidence="14">
    <location>
        <begin position="270"/>
        <end position="311"/>
    </location>
</feature>
<feature type="region of interest" description="Disordered" evidence="14">
    <location>
        <begin position="739"/>
        <end position="771"/>
    </location>
</feature>
<feature type="compositionally biased region" description="Basic and acidic residues" evidence="14">
    <location>
        <begin position="502"/>
        <end position="534"/>
    </location>
</feature>
<keyword evidence="9" id="KW-1015">Disulfide bond</keyword>
<evidence type="ECO:0000256" key="7">
    <source>
        <dbReference type="ARBA" id="ARBA00022729"/>
    </source>
</evidence>
<evidence type="ECO:0000313" key="16">
    <source>
        <dbReference type="Proteomes" id="UP000694542"/>
    </source>
</evidence>
<comment type="subcellular location">
    <subcellularLocation>
        <location evidence="1">Secreted</location>
    </subcellularLocation>
</comment>
<dbReference type="Ensembl" id="ENSCAFT00040015088.1">
    <property type="protein sequence ID" value="ENSCAFP00040013067.1"/>
    <property type="gene ID" value="ENSCAFG00040008075.1"/>
</dbReference>
<dbReference type="GO" id="GO:0030141">
    <property type="term" value="C:secretory granule"/>
    <property type="evidence" value="ECO:0007669"/>
    <property type="project" value="InterPro"/>
</dbReference>
<comment type="similarity">
    <text evidence="2">Belongs to the chromogranin/secretogranin protein family.</text>
</comment>
<evidence type="ECO:0000256" key="11">
    <source>
        <dbReference type="ARBA" id="ARBA00039221"/>
    </source>
</evidence>
<feature type="compositionally biased region" description="Basic and acidic residues" evidence="14">
    <location>
        <begin position="578"/>
        <end position="598"/>
    </location>
</feature>
<dbReference type="InterPro" id="IPR001819">
    <property type="entry name" value="Chromogranin_AB"/>
</dbReference>
<keyword evidence="8" id="KW-0654">Proteoglycan</keyword>
<evidence type="ECO:0000256" key="13">
    <source>
        <dbReference type="ARBA" id="ARBA00044763"/>
    </source>
</evidence>
<evidence type="ECO:0000256" key="9">
    <source>
        <dbReference type="ARBA" id="ARBA00023157"/>
    </source>
</evidence>
<dbReference type="PANTHER" id="PTHR10583">
    <property type="entry name" value="CHROMOGRANIN"/>
    <property type="match status" value="1"/>
</dbReference>
<evidence type="ECO:0000313" key="15">
    <source>
        <dbReference type="Ensembl" id="ENSCAFP00040013067.1"/>
    </source>
</evidence>
<evidence type="ECO:0000256" key="4">
    <source>
        <dbReference type="ARBA" id="ARBA00022553"/>
    </source>
</evidence>
<dbReference type="OrthoDB" id="9446682at2759"/>
<protein>
    <recommendedName>
        <fullName evidence="11">Secretogranin-1</fullName>
    </recommendedName>
    <alternativeName>
        <fullName evidence="12">Chromogranin-B</fullName>
    </alternativeName>
</protein>
<evidence type="ECO:0000256" key="5">
    <source>
        <dbReference type="ARBA" id="ARBA00022641"/>
    </source>
</evidence>
<evidence type="ECO:0000256" key="3">
    <source>
        <dbReference type="ARBA" id="ARBA00022525"/>
    </source>
</evidence>
<keyword evidence="3" id="KW-0964">Secreted</keyword>
<dbReference type="PROSITE" id="PS00422">
    <property type="entry name" value="GRANINS_1"/>
    <property type="match status" value="1"/>
</dbReference>
<keyword evidence="5" id="KW-0765">Sulfation</keyword>
<feature type="compositionally biased region" description="Basic and acidic residues" evidence="14">
    <location>
        <begin position="347"/>
        <end position="374"/>
    </location>
</feature>
<evidence type="ECO:0000256" key="8">
    <source>
        <dbReference type="ARBA" id="ARBA00022974"/>
    </source>
</evidence>
<reference evidence="15" key="2">
    <citation type="submission" date="2025-08" db="UniProtKB">
        <authorList>
            <consortium name="Ensembl"/>
        </authorList>
    </citation>
    <scope>IDENTIFICATION</scope>
</reference>
<proteinExistence type="inferred from homology"/>
<sequence>MPSVKMAATTFQCPSLPSTNVATMTSFQTGFSHNKHGASASGFRCAVLEGRRTMATQEATPGSQSEESSVLDLPSVYDIRDYILQRPQQEAGSEAFSSEEALSIPCSSDVDSGPAAILFVQIRASGAMQPAVFLCLLGAAVVAAVSSVPVDNRNHNEEMVTRCIIEVLSNALSKSSAPPITPECRQVLKKSRKEVKDEEKSENENTRFEVRLLRDPTDASDANRPSGREEARPPGEGGTQGPTMADTEGGHSREGASESQGDLYLPDSQVSKEAKTHYSEKTEEEDRKEEEGEKYQKREHGRDGSEEKNLEEPGETQNAFLNKRNQASAKKKEELVARYGTHSASTPEEKTHSRERSSQESGEDTRSQEEHPQESKSPVGSREESEESEEDTDPEVDKRHWKPRHHHGRTRPDRSSQEGTPPSEQRGHLREESEKSDMGMASLGEKRDHHPAHYRASEEEPEYGEEVRSYQAPKDLEQGQYGGRGSEEYRAPRPPSEDSQEEDKRNPPGSEFDHMAHRYNEESEGERGHEEEHHHRARGGGPGAYSIPDKEEKRFLGEGYHSVQESPMDKVRRYPQGEWKEQDRNYLSYGEERGEEGAQGKWQQQEDLEDAKESREEARLQGTQYGPHYTTDKRKRLGELLNPYYDPPQWKSRHFERKDNMDDNFLEGEEENGLTLNEKNFFPEYNYDVWEKKPFEDDVNWGYEKRNLSPKLDLKRQYDRVAELDQLLHYRKKSAEFPDFYDSEEQMSPHHAAENEQDRAGQGVLTEEEEKELENLAAMDMELQKIAEKFSGNRRG</sequence>
<feature type="compositionally biased region" description="Basic and acidic residues" evidence="14">
    <location>
        <begin position="747"/>
        <end position="759"/>
    </location>
</feature>
<dbReference type="InterPro" id="IPR018054">
    <property type="entry name" value="Chromogranin_CS"/>
</dbReference>
<dbReference type="InterPro" id="IPR001990">
    <property type="entry name" value="Granin"/>
</dbReference>
<keyword evidence="10" id="KW-0325">Glycoprotein</keyword>
<dbReference type="Pfam" id="PF01271">
    <property type="entry name" value="Granin"/>
    <property type="match status" value="1"/>
</dbReference>
<evidence type="ECO:0000256" key="1">
    <source>
        <dbReference type="ARBA" id="ARBA00004613"/>
    </source>
</evidence>
<dbReference type="Proteomes" id="UP000694542">
    <property type="component" value="Chromosome 24"/>
</dbReference>
<organism evidence="15 16">
    <name type="scientific">Canis lupus familiaris</name>
    <name type="common">Dog</name>
    <name type="synonym">Canis familiaris</name>
    <dbReference type="NCBI Taxonomy" id="9615"/>
    <lineage>
        <taxon>Eukaryota</taxon>
        <taxon>Metazoa</taxon>
        <taxon>Chordata</taxon>
        <taxon>Craniata</taxon>
        <taxon>Vertebrata</taxon>
        <taxon>Euteleostomi</taxon>
        <taxon>Mammalia</taxon>
        <taxon>Eutheria</taxon>
        <taxon>Laurasiatheria</taxon>
        <taxon>Carnivora</taxon>
        <taxon>Caniformia</taxon>
        <taxon>Canidae</taxon>
        <taxon>Canis</taxon>
    </lineage>
</organism>
<evidence type="ECO:0000256" key="10">
    <source>
        <dbReference type="ARBA" id="ARBA00023180"/>
    </source>
</evidence>
<reference evidence="15" key="1">
    <citation type="submission" date="2018-10" db="EMBL/GenBank/DDBJ databases">
        <title>De novo assembly of a Great Dane genome.</title>
        <authorList>
            <person name="Kidd J.M."/>
            <person name="Pendleton A.L."/>
            <person name="Shen F."/>
            <person name="Emery S."/>
        </authorList>
    </citation>
    <scope>NUCLEOTIDE SEQUENCE [LARGE SCALE GENOMIC DNA]</scope>
    <source>
        <strain evidence="15">Great Dane</strain>
    </source>
</reference>
<name>A0A8C0QEE4_CANLF</name>
<accession>A0A8C0QEE4</accession>
<dbReference type="GO" id="GO:0005576">
    <property type="term" value="C:extracellular region"/>
    <property type="evidence" value="ECO:0007669"/>
    <property type="project" value="UniProtKB-SubCell"/>
</dbReference>
<feature type="region of interest" description="Disordered" evidence="14">
    <location>
        <begin position="191"/>
        <end position="633"/>
    </location>
</feature>
<evidence type="ECO:0000256" key="12">
    <source>
        <dbReference type="ARBA" id="ARBA00042410"/>
    </source>
</evidence>
<evidence type="ECO:0000256" key="6">
    <source>
        <dbReference type="ARBA" id="ARBA00022685"/>
    </source>
</evidence>
<feature type="compositionally biased region" description="Basic and acidic residues" evidence="14">
    <location>
        <begin position="194"/>
        <end position="217"/>
    </location>
</feature>
<dbReference type="AlphaFoldDB" id="A0A8C0QEE4"/>
<feature type="compositionally biased region" description="Polar residues" evidence="14">
    <location>
        <begin position="315"/>
        <end position="328"/>
    </location>
</feature>
<evidence type="ECO:0000256" key="14">
    <source>
        <dbReference type="SAM" id="MobiDB-lite"/>
    </source>
</evidence>
<gene>
    <name evidence="15" type="primary">SHLD1</name>
</gene>
<keyword evidence="7" id="KW-0732">Signal</keyword>
<feature type="compositionally biased region" description="Acidic residues" evidence="14">
    <location>
        <begin position="384"/>
        <end position="394"/>
    </location>
</feature>